<keyword evidence="1" id="KW-0732">Signal</keyword>
<gene>
    <name evidence="2" type="ORF">DDT56_00955</name>
</gene>
<evidence type="ECO:0000256" key="1">
    <source>
        <dbReference type="SAM" id="SignalP"/>
    </source>
</evidence>
<comment type="caution">
    <text evidence="2">The sequence shown here is derived from an EMBL/GenBank/DDBJ whole genome shotgun (WGS) entry which is preliminary data.</text>
</comment>
<feature type="chain" id="PRO_5015620557" description="Secreted protein" evidence="1">
    <location>
        <begin position="19"/>
        <end position="119"/>
    </location>
</feature>
<sequence>MTCIIITLFRLVSSSGQAGFFMAGVLPAPLRAAASGVENRSRRFFMAGVLPAPLRAAASGVENRSRRFFMAGVLRGTGMRGRPPQRNFLRHGVNGLNSEFVFNISRLNIKAAHKSEGGY</sequence>
<name>A0A2U1UDC7_9GAMM</name>
<dbReference type="Proteomes" id="UP000296159">
    <property type="component" value="Unassembled WGS sequence"/>
</dbReference>
<proteinExistence type="predicted"/>
<evidence type="ECO:0000313" key="3">
    <source>
        <dbReference type="Proteomes" id="UP000296159"/>
    </source>
</evidence>
<protein>
    <recommendedName>
        <fullName evidence="4">Secreted protein</fullName>
    </recommendedName>
</protein>
<evidence type="ECO:0008006" key="4">
    <source>
        <dbReference type="Google" id="ProtNLM"/>
    </source>
</evidence>
<reference evidence="2 3" key="1">
    <citation type="submission" date="2018-04" db="EMBL/GenBank/DDBJ databases">
        <title>Brenneria corticis sp.nov.</title>
        <authorList>
            <person name="Li Y."/>
        </authorList>
    </citation>
    <scope>NUCLEOTIDE SEQUENCE [LARGE SCALE GENOMIC DNA]</scope>
    <source>
        <strain evidence="2 3">CFCC 11842</strain>
    </source>
</reference>
<dbReference type="AlphaFoldDB" id="A0A2U1UDC7"/>
<organism evidence="2 3">
    <name type="scientific">Brenneria corticis</name>
    <dbReference type="NCBI Taxonomy" id="2173106"/>
    <lineage>
        <taxon>Bacteria</taxon>
        <taxon>Pseudomonadati</taxon>
        <taxon>Pseudomonadota</taxon>
        <taxon>Gammaproteobacteria</taxon>
        <taxon>Enterobacterales</taxon>
        <taxon>Pectobacteriaceae</taxon>
        <taxon>Brenneria</taxon>
    </lineage>
</organism>
<feature type="signal peptide" evidence="1">
    <location>
        <begin position="1"/>
        <end position="18"/>
    </location>
</feature>
<dbReference type="EMBL" id="QDKH01000001">
    <property type="protein sequence ID" value="PWC19574.1"/>
    <property type="molecule type" value="Genomic_DNA"/>
</dbReference>
<accession>A0A2U1UDC7</accession>
<keyword evidence="3" id="KW-1185">Reference proteome</keyword>
<evidence type="ECO:0000313" key="2">
    <source>
        <dbReference type="EMBL" id="PWC19574.1"/>
    </source>
</evidence>